<name>A0ABY7GW98_9BACT</name>
<dbReference type="PANTHER" id="PTHR36503">
    <property type="entry name" value="BLR2520 PROTEIN"/>
    <property type="match status" value="1"/>
</dbReference>
<dbReference type="InterPro" id="IPR004360">
    <property type="entry name" value="Glyas_Fos-R_dOase_dom"/>
</dbReference>
<dbReference type="RefSeq" id="WP_269033523.1">
    <property type="nucleotide sequence ID" value="NZ_CP114040.1"/>
</dbReference>
<evidence type="ECO:0000313" key="2">
    <source>
        <dbReference type="EMBL" id="WAS91159.1"/>
    </source>
</evidence>
<dbReference type="PROSITE" id="PS51819">
    <property type="entry name" value="VOC"/>
    <property type="match status" value="1"/>
</dbReference>
<protein>
    <submittedName>
        <fullName evidence="2">VOC family protein</fullName>
    </submittedName>
</protein>
<dbReference type="Gene3D" id="3.10.180.10">
    <property type="entry name" value="2,3-Dihydroxybiphenyl 1,2-Dioxygenase, domain 1"/>
    <property type="match status" value="1"/>
</dbReference>
<evidence type="ECO:0000259" key="1">
    <source>
        <dbReference type="PROSITE" id="PS51819"/>
    </source>
</evidence>
<evidence type="ECO:0000313" key="3">
    <source>
        <dbReference type="Proteomes" id="UP001164459"/>
    </source>
</evidence>
<dbReference type="Proteomes" id="UP001164459">
    <property type="component" value="Chromosome"/>
</dbReference>
<dbReference type="EMBL" id="CP114040">
    <property type="protein sequence ID" value="WAS91159.1"/>
    <property type="molecule type" value="Genomic_DNA"/>
</dbReference>
<dbReference type="InterPro" id="IPR037523">
    <property type="entry name" value="VOC_core"/>
</dbReference>
<dbReference type="PANTHER" id="PTHR36503:SF2">
    <property type="entry name" value="BLR2408 PROTEIN"/>
    <property type="match status" value="1"/>
</dbReference>
<dbReference type="InterPro" id="IPR029068">
    <property type="entry name" value="Glyas_Bleomycin-R_OHBP_Dase"/>
</dbReference>
<organism evidence="2 3">
    <name type="scientific">Nannocystis punicea</name>
    <dbReference type="NCBI Taxonomy" id="2995304"/>
    <lineage>
        <taxon>Bacteria</taxon>
        <taxon>Pseudomonadati</taxon>
        <taxon>Myxococcota</taxon>
        <taxon>Polyangia</taxon>
        <taxon>Nannocystales</taxon>
        <taxon>Nannocystaceae</taxon>
        <taxon>Nannocystis</taxon>
    </lineage>
</organism>
<feature type="domain" description="VOC" evidence="1">
    <location>
        <begin position="9"/>
        <end position="133"/>
    </location>
</feature>
<dbReference type="Pfam" id="PF00903">
    <property type="entry name" value="Glyoxalase"/>
    <property type="match status" value="1"/>
</dbReference>
<reference evidence="2" key="1">
    <citation type="submission" date="2022-11" db="EMBL/GenBank/DDBJ databases">
        <title>Minimal conservation of predation-associated metabolite biosynthetic gene clusters underscores biosynthetic potential of Myxococcota including descriptions for ten novel species: Archangium lansinium sp. nov., Myxococcus landrumus sp. nov., Nannocystis bai.</title>
        <authorList>
            <person name="Ahearne A."/>
            <person name="Stevens C."/>
            <person name="Dowd S."/>
        </authorList>
    </citation>
    <scope>NUCLEOTIDE SEQUENCE</scope>
    <source>
        <strain evidence="2">Fl3</strain>
    </source>
</reference>
<proteinExistence type="predicted"/>
<accession>A0ABY7GW98</accession>
<dbReference type="SUPFAM" id="SSF54593">
    <property type="entry name" value="Glyoxalase/Bleomycin resistance protein/Dihydroxybiphenyl dioxygenase"/>
    <property type="match status" value="1"/>
</dbReference>
<gene>
    <name evidence="2" type="ORF">O0S08_33650</name>
</gene>
<keyword evidence="3" id="KW-1185">Reference proteome</keyword>
<sequence>MTPQAARTTKIFINLPIKHLQRSVEFFTKLGFAFNQQFTDEHAACMILSEEAFVMLLVESRFKDFTSRQICDTRTHVEGLFSLSAASRADVDHVADTALAAGGTFVEDPQDYGFMYTRSFQDLDGHSWSVLWMDPNHLQK</sequence>